<name>A0A4Q9KPC2_PROTD</name>
<dbReference type="GO" id="GO:0003700">
    <property type="term" value="F:DNA-binding transcription factor activity"/>
    <property type="evidence" value="ECO:0007669"/>
    <property type="project" value="InterPro"/>
</dbReference>
<dbReference type="OrthoDB" id="3726624at2"/>
<dbReference type="Proteomes" id="UP000291933">
    <property type="component" value="Unassembled WGS sequence"/>
</dbReference>
<sequence>MLAEPVRQWTAGPMHPATLLLRQLMLGREDLERAHARSLDVNLVDYRAMGVLLGQGPVTPGRLAVELGTTPSATSNIIERLERVGHLTREEDPGDRRRVLVRANPESAGRAMGTILPILSSVEQSIKAMDADAQAAVVEYLRVSVRAMQDAIDALRNQASA</sequence>
<proteinExistence type="predicted"/>
<dbReference type="SUPFAM" id="SSF46785">
    <property type="entry name" value="Winged helix' DNA-binding domain"/>
    <property type="match status" value="1"/>
</dbReference>
<dbReference type="EMBL" id="SDMR01000002">
    <property type="protein sequence ID" value="TBT95860.1"/>
    <property type="molecule type" value="Genomic_DNA"/>
</dbReference>
<feature type="domain" description="HTH marR-type" evidence="1">
    <location>
        <begin position="34"/>
        <end position="134"/>
    </location>
</feature>
<dbReference type="Gene3D" id="1.10.10.10">
    <property type="entry name" value="Winged helix-like DNA-binding domain superfamily/Winged helix DNA-binding domain"/>
    <property type="match status" value="1"/>
</dbReference>
<comment type="caution">
    <text evidence="2">The sequence shown here is derived from an EMBL/GenBank/DDBJ whole genome shotgun (WGS) entry which is preliminary data.</text>
</comment>
<dbReference type="InterPro" id="IPR000835">
    <property type="entry name" value="HTH_MarR-typ"/>
</dbReference>
<organism evidence="2 3">
    <name type="scientific">Propioniciclava tarda</name>
    <dbReference type="NCBI Taxonomy" id="433330"/>
    <lineage>
        <taxon>Bacteria</taxon>
        <taxon>Bacillati</taxon>
        <taxon>Actinomycetota</taxon>
        <taxon>Actinomycetes</taxon>
        <taxon>Propionibacteriales</taxon>
        <taxon>Propionibacteriaceae</taxon>
        <taxon>Propioniciclava</taxon>
    </lineage>
</organism>
<dbReference type="InterPro" id="IPR036388">
    <property type="entry name" value="WH-like_DNA-bd_sf"/>
</dbReference>
<evidence type="ECO:0000313" key="2">
    <source>
        <dbReference type="EMBL" id="TBT95860.1"/>
    </source>
</evidence>
<dbReference type="InterPro" id="IPR039422">
    <property type="entry name" value="MarR/SlyA-like"/>
</dbReference>
<dbReference type="SMART" id="SM00347">
    <property type="entry name" value="HTH_MARR"/>
    <property type="match status" value="1"/>
</dbReference>
<dbReference type="InterPro" id="IPR036390">
    <property type="entry name" value="WH_DNA-bd_sf"/>
</dbReference>
<keyword evidence="3" id="KW-1185">Reference proteome</keyword>
<dbReference type="PANTHER" id="PTHR33164">
    <property type="entry name" value="TRANSCRIPTIONAL REGULATOR, MARR FAMILY"/>
    <property type="match status" value="1"/>
</dbReference>
<evidence type="ECO:0000259" key="1">
    <source>
        <dbReference type="SMART" id="SM00347"/>
    </source>
</evidence>
<dbReference type="RefSeq" id="WP_131170975.1">
    <property type="nucleotide sequence ID" value="NZ_FXTL01000002.1"/>
</dbReference>
<gene>
    <name evidence="2" type="ORF">ET996_02455</name>
</gene>
<accession>A0A4Q9KPC2</accession>
<reference evidence="2 3" key="1">
    <citation type="submission" date="2019-01" db="EMBL/GenBank/DDBJ databases">
        <title>Lactibacter flavus gen. nov., sp. nov., a novel bacterium of the family Propionibacteriaceae isolated from raw milk and dairy products.</title>
        <authorList>
            <person name="Huptas C."/>
            <person name="Wenning M."/>
            <person name="Breitenwieser F."/>
            <person name="Doll E."/>
            <person name="Von Neubeck M."/>
            <person name="Busse H.-J."/>
            <person name="Scherer S."/>
        </authorList>
    </citation>
    <scope>NUCLEOTIDE SEQUENCE [LARGE SCALE GENOMIC DNA]</scope>
    <source>
        <strain evidence="2 3">DSM 22130</strain>
    </source>
</reference>
<protein>
    <submittedName>
        <fullName evidence="2">MarR family transcriptional regulator</fullName>
    </submittedName>
</protein>
<dbReference type="Pfam" id="PF12802">
    <property type="entry name" value="MarR_2"/>
    <property type="match status" value="1"/>
</dbReference>
<dbReference type="AlphaFoldDB" id="A0A4Q9KPC2"/>
<dbReference type="GO" id="GO:0006950">
    <property type="term" value="P:response to stress"/>
    <property type="evidence" value="ECO:0007669"/>
    <property type="project" value="TreeGrafter"/>
</dbReference>
<dbReference type="PANTHER" id="PTHR33164:SF106">
    <property type="entry name" value="TRANSCRIPTIONAL REGULATORY PROTEIN"/>
    <property type="match status" value="1"/>
</dbReference>
<evidence type="ECO:0000313" key="3">
    <source>
        <dbReference type="Proteomes" id="UP000291933"/>
    </source>
</evidence>